<dbReference type="CDD" id="cd07199">
    <property type="entry name" value="Pat17_PNPLA8_PNPLA9_like"/>
    <property type="match status" value="1"/>
</dbReference>
<evidence type="ECO:0008006" key="12">
    <source>
        <dbReference type="Google" id="ProtNLM"/>
    </source>
</evidence>
<keyword evidence="6" id="KW-0442">Lipid degradation</keyword>
<dbReference type="OrthoDB" id="194358at2759"/>
<feature type="compositionally biased region" description="Basic residues" evidence="7">
    <location>
        <begin position="990"/>
        <end position="999"/>
    </location>
</feature>
<keyword evidence="11" id="KW-1185">Reference proteome</keyword>
<feature type="short sequence motif" description="GXSXG" evidence="6">
    <location>
        <begin position="528"/>
        <end position="532"/>
    </location>
</feature>
<gene>
    <name evidence="10" type="ORF">GJ744_001281</name>
</gene>
<dbReference type="Gene3D" id="3.40.1090.10">
    <property type="entry name" value="Cytosolic phospholipase A2 catalytic domain"/>
    <property type="match status" value="1"/>
</dbReference>
<dbReference type="GO" id="GO:0016042">
    <property type="term" value="P:lipid catabolic process"/>
    <property type="evidence" value="ECO:0007669"/>
    <property type="project" value="UniProtKB-UniRule"/>
</dbReference>
<keyword evidence="1" id="KW-0479">Metal-binding</keyword>
<feature type="short sequence motif" description="DGA/G" evidence="6">
    <location>
        <begin position="691"/>
        <end position="693"/>
    </location>
</feature>
<dbReference type="GO" id="GO:0046486">
    <property type="term" value="P:glycerolipid metabolic process"/>
    <property type="evidence" value="ECO:0007669"/>
    <property type="project" value="UniProtKB-ARBA"/>
</dbReference>
<evidence type="ECO:0000313" key="10">
    <source>
        <dbReference type="EMBL" id="KAF7505062.1"/>
    </source>
</evidence>
<dbReference type="Pfam" id="PF01734">
    <property type="entry name" value="Patatin"/>
    <property type="match status" value="1"/>
</dbReference>
<evidence type="ECO:0000256" key="2">
    <source>
        <dbReference type="ARBA" id="ARBA00022771"/>
    </source>
</evidence>
<feature type="region of interest" description="Disordered" evidence="7">
    <location>
        <begin position="975"/>
        <end position="999"/>
    </location>
</feature>
<protein>
    <recommendedName>
        <fullName evidence="12">PNPLA domain-containing protein</fullName>
    </recommendedName>
</protein>
<dbReference type="GO" id="GO:0019369">
    <property type="term" value="P:arachidonate metabolic process"/>
    <property type="evidence" value="ECO:0007669"/>
    <property type="project" value="TreeGrafter"/>
</dbReference>
<keyword evidence="6" id="KW-0378">Hydrolase</keyword>
<dbReference type="SUPFAM" id="SSF52151">
    <property type="entry name" value="FabD/lysophospholipase-like"/>
    <property type="match status" value="1"/>
</dbReference>
<dbReference type="PROSITE" id="PS50089">
    <property type="entry name" value="ZF_RING_2"/>
    <property type="match status" value="1"/>
</dbReference>
<organism evidence="10 11">
    <name type="scientific">Endocarpon pusillum</name>
    <dbReference type="NCBI Taxonomy" id="364733"/>
    <lineage>
        <taxon>Eukaryota</taxon>
        <taxon>Fungi</taxon>
        <taxon>Dikarya</taxon>
        <taxon>Ascomycota</taxon>
        <taxon>Pezizomycotina</taxon>
        <taxon>Eurotiomycetes</taxon>
        <taxon>Chaetothyriomycetidae</taxon>
        <taxon>Verrucariales</taxon>
        <taxon>Verrucariaceae</taxon>
        <taxon>Endocarpon</taxon>
    </lineage>
</organism>
<evidence type="ECO:0000256" key="3">
    <source>
        <dbReference type="ARBA" id="ARBA00022833"/>
    </source>
</evidence>
<dbReference type="Proteomes" id="UP000606974">
    <property type="component" value="Unassembled WGS sequence"/>
</dbReference>
<comment type="caution">
    <text evidence="10">The sequence shown here is derived from an EMBL/GenBank/DDBJ whole genome shotgun (WGS) entry which is preliminary data.</text>
</comment>
<dbReference type="GO" id="GO:0047499">
    <property type="term" value="F:calcium-independent phospholipase A2 activity"/>
    <property type="evidence" value="ECO:0007669"/>
    <property type="project" value="TreeGrafter"/>
</dbReference>
<dbReference type="InterPro" id="IPR016035">
    <property type="entry name" value="Acyl_Trfase/lysoPLipase"/>
</dbReference>
<dbReference type="GO" id="GO:0008270">
    <property type="term" value="F:zinc ion binding"/>
    <property type="evidence" value="ECO:0007669"/>
    <property type="project" value="UniProtKB-KW"/>
</dbReference>
<evidence type="ECO:0000256" key="7">
    <source>
        <dbReference type="SAM" id="MobiDB-lite"/>
    </source>
</evidence>
<evidence type="ECO:0000256" key="4">
    <source>
        <dbReference type="ARBA" id="ARBA00023098"/>
    </source>
</evidence>
<dbReference type="InterPro" id="IPR017907">
    <property type="entry name" value="Znf_RING_CS"/>
</dbReference>
<evidence type="ECO:0000259" key="8">
    <source>
        <dbReference type="PROSITE" id="PS50089"/>
    </source>
</evidence>
<dbReference type="PANTHER" id="PTHR24185">
    <property type="entry name" value="CALCIUM-INDEPENDENT PHOSPHOLIPASE A2-GAMMA"/>
    <property type="match status" value="1"/>
</dbReference>
<evidence type="ECO:0000256" key="1">
    <source>
        <dbReference type="ARBA" id="ARBA00022723"/>
    </source>
</evidence>
<keyword evidence="4 6" id="KW-0443">Lipid metabolism</keyword>
<dbReference type="InterPro" id="IPR002641">
    <property type="entry name" value="PNPLA_dom"/>
</dbReference>
<name>A0A8H7E0N5_9EURO</name>
<evidence type="ECO:0000313" key="11">
    <source>
        <dbReference type="Proteomes" id="UP000606974"/>
    </source>
</evidence>
<reference evidence="10" key="1">
    <citation type="submission" date="2020-02" db="EMBL/GenBank/DDBJ databases">
        <authorList>
            <person name="Palmer J.M."/>
        </authorList>
    </citation>
    <scope>NUCLEOTIDE SEQUENCE</scope>
    <source>
        <strain evidence="10">EPUS1.4</strain>
        <tissue evidence="10">Thallus</tissue>
    </source>
</reference>
<feature type="short sequence motif" description="GXGXXG" evidence="6">
    <location>
        <begin position="494"/>
        <end position="499"/>
    </location>
</feature>
<accession>A0A8H7E0N5</accession>
<proteinExistence type="predicted"/>
<dbReference type="GO" id="GO:0016020">
    <property type="term" value="C:membrane"/>
    <property type="evidence" value="ECO:0007669"/>
    <property type="project" value="TreeGrafter"/>
</dbReference>
<feature type="domain" description="PNPLA" evidence="9">
    <location>
        <begin position="490"/>
        <end position="706"/>
    </location>
</feature>
<feature type="active site" description="Nucleophile" evidence="6">
    <location>
        <position position="530"/>
    </location>
</feature>
<keyword evidence="3" id="KW-0862">Zinc</keyword>
<evidence type="ECO:0000259" key="9">
    <source>
        <dbReference type="PROSITE" id="PS51635"/>
    </source>
</evidence>
<dbReference type="PANTHER" id="PTHR24185:SF8">
    <property type="entry name" value="PNPLA DOMAIN-CONTAINING PROTEIN"/>
    <property type="match status" value="1"/>
</dbReference>
<evidence type="ECO:0000256" key="6">
    <source>
        <dbReference type="PROSITE-ProRule" id="PRU01161"/>
    </source>
</evidence>
<dbReference type="EMBL" id="JAACFV010000119">
    <property type="protein sequence ID" value="KAF7505062.1"/>
    <property type="molecule type" value="Genomic_DNA"/>
</dbReference>
<dbReference type="PROSITE" id="PS00518">
    <property type="entry name" value="ZF_RING_1"/>
    <property type="match status" value="1"/>
</dbReference>
<feature type="active site" description="Proton acceptor" evidence="6">
    <location>
        <position position="691"/>
    </location>
</feature>
<dbReference type="AlphaFoldDB" id="A0A8H7E0N5"/>
<dbReference type="PROSITE" id="PS51635">
    <property type="entry name" value="PNPLA"/>
    <property type="match status" value="1"/>
</dbReference>
<sequence>MSSRACDHLPWVHLFHDLKSGYSIRYDDRYHRLTSQMNEPIRQNPSLALFLGNKSKEVALRQIFPTNNLRRSGVARSTVNLRLDNSSVFKNYPTLFADCDPTAQLWTSDVPCRSLCHEQRSFPLQWATDHHRVLDILLARLFFPVTDLVCIFAKDFGGLEKVRDFITTWVSVGCASSLPTLVRPRVVVVSEDDGSSATHTLLDMEDFRHHLLEREGLDLLQSFTAIKVIQLPDKHLSPLARHRRLREIVTQELDHARTSRRASNCLFSAVHQEAFFKAALSHVAATIREPFNFVRASRAGNELSFDFTNHLQNFLFLGVKYRVSYDSLSSYIASTILINAYPPGMHLFHPMAVFDELYRSHCAHTFRVVYGSTKLAEALCHSVQENLVQLWTPLCQGLISSSESHRANLGRRKEQWQLFKTNLTCLACLQRRPEHHLGCGHSICDTCVEIFGDGMVGFRDQYVMKSCIVCHVEGGITVRVKPRCAAARMLCIDGGGSRGVVPLKTLSLLQDLAGNDCPIRDLFDIAVGTSAGGLIVLSVFIQQWPIGKCVDVFTLLSKRLFGRDQLPNRTVKENVRRMLSGWLSDGFCDYKGLEEALVDQFGPNMRMFDYRPRMTSGTKVAVTAANINEASAFVFSNYNGEGTRKKDCGYRLVRPTKIENEVLVWQAGRATSAAPVLFPPAQIPHVGTFQDGAMGGKHNNPIHLALWEKRCIWPSDPEPAVVLSLGTGTAHEVHSPQAKPAHSFRNGFLSRIYRSGVASFESQNTWRELWNSLDEQNRQDYFRLNVGFPGPEPAINDAGCMEELSSCVQTRPEGRSERFESMSALLISNLYFELDEIAAYRSGFYHCKGSIRCRLNAHIIIRAILRLHSDDVEICSNDTPTGFKVTERDICPACYIYRRPVEFLRRSTSESPMLSLRWKEGCERKLGAMRESISWFEQQQGLRDFFGSSNHGRPYALKCPVCSPDSSMKQIWQQDARARKHANHSPTHSPPKKRLVVRP</sequence>
<evidence type="ECO:0000256" key="5">
    <source>
        <dbReference type="PROSITE-ProRule" id="PRU00175"/>
    </source>
</evidence>
<keyword evidence="2 5" id="KW-0863">Zinc-finger</keyword>
<feature type="domain" description="RING-type" evidence="8">
    <location>
        <begin position="425"/>
        <end position="471"/>
    </location>
</feature>
<dbReference type="InterPro" id="IPR001841">
    <property type="entry name" value="Znf_RING"/>
</dbReference>